<dbReference type="InterPro" id="IPR051675">
    <property type="entry name" value="Endo/Exo/Phosphatase_dom_1"/>
</dbReference>
<name>A0A133ZDQ2_9FIRM</name>
<keyword evidence="3" id="KW-1185">Reference proteome</keyword>
<dbReference type="PANTHER" id="PTHR21180:SF32">
    <property type="entry name" value="ENDONUCLEASE_EXONUCLEASE_PHOSPHATASE FAMILY DOMAIN-CONTAINING PROTEIN 1"/>
    <property type="match status" value="1"/>
</dbReference>
<evidence type="ECO:0000259" key="1">
    <source>
        <dbReference type="SMART" id="SM00278"/>
    </source>
</evidence>
<feature type="domain" description="Helix-hairpin-helix DNA-binding motif class 1" evidence="1">
    <location>
        <begin position="174"/>
        <end position="193"/>
    </location>
</feature>
<gene>
    <name evidence="2" type="ORF">HMPREF1866_02635</name>
</gene>
<dbReference type="AlphaFoldDB" id="A0A133ZDQ2"/>
<dbReference type="NCBIfam" id="TIGR00426">
    <property type="entry name" value="competence protein ComEA helix-hairpin-helix repeat region"/>
    <property type="match status" value="1"/>
</dbReference>
<dbReference type="SUPFAM" id="SSF47781">
    <property type="entry name" value="RuvA domain 2-like"/>
    <property type="match status" value="1"/>
</dbReference>
<dbReference type="Gene3D" id="1.10.150.320">
    <property type="entry name" value="Photosystem II 12 kDa extrinsic protein"/>
    <property type="match status" value="1"/>
</dbReference>
<reference evidence="3" key="1">
    <citation type="submission" date="2016-01" db="EMBL/GenBank/DDBJ databases">
        <authorList>
            <person name="Mitreva M."/>
            <person name="Pepin K.H."/>
            <person name="Mihindukulasuriya K.A."/>
            <person name="Fulton R."/>
            <person name="Fronick C."/>
            <person name="O'Laughlin M."/>
            <person name="Miner T."/>
            <person name="Herter B."/>
            <person name="Rosa B.A."/>
            <person name="Cordes M."/>
            <person name="Tomlinson C."/>
            <person name="Wollam A."/>
            <person name="Palsikar V.B."/>
            <person name="Mardis E.R."/>
            <person name="Wilson R.K."/>
        </authorList>
    </citation>
    <scope>NUCLEOTIDE SEQUENCE [LARGE SCALE GENOMIC DNA]</scope>
    <source>
        <strain evidence="3">DNF00896</strain>
    </source>
</reference>
<dbReference type="OrthoDB" id="9790239at2"/>
<dbReference type="GO" id="GO:0003677">
    <property type="term" value="F:DNA binding"/>
    <property type="evidence" value="ECO:0007669"/>
    <property type="project" value="InterPro"/>
</dbReference>
<dbReference type="Pfam" id="PF12836">
    <property type="entry name" value="HHH_3"/>
    <property type="match status" value="1"/>
</dbReference>
<evidence type="ECO:0000313" key="2">
    <source>
        <dbReference type="EMBL" id="KXB53563.1"/>
    </source>
</evidence>
<dbReference type="SMART" id="SM00278">
    <property type="entry name" value="HhH1"/>
    <property type="match status" value="2"/>
</dbReference>
<dbReference type="PATRIC" id="fig|467210.3.peg.2610"/>
<dbReference type="STRING" id="467210.HMPREF1866_02635"/>
<evidence type="ECO:0000313" key="3">
    <source>
        <dbReference type="Proteomes" id="UP000070394"/>
    </source>
</evidence>
<comment type="caution">
    <text evidence="2">The sequence shown here is derived from an EMBL/GenBank/DDBJ whole genome shotgun (WGS) entry which is preliminary data.</text>
</comment>
<dbReference type="InterPro" id="IPR019554">
    <property type="entry name" value="Soluble_ligand-bd"/>
</dbReference>
<accession>A0A133ZDQ2</accession>
<dbReference type="InterPro" id="IPR004509">
    <property type="entry name" value="Competence_ComEA_HhH"/>
</dbReference>
<organism evidence="2 3">
    <name type="scientific">Lachnoanaerobaculum saburreum</name>
    <dbReference type="NCBI Taxonomy" id="467210"/>
    <lineage>
        <taxon>Bacteria</taxon>
        <taxon>Bacillati</taxon>
        <taxon>Bacillota</taxon>
        <taxon>Clostridia</taxon>
        <taxon>Lachnospirales</taxon>
        <taxon>Lachnospiraceae</taxon>
        <taxon>Lachnoanaerobaculum</taxon>
    </lineage>
</organism>
<dbReference type="Proteomes" id="UP000070394">
    <property type="component" value="Unassembled WGS sequence"/>
</dbReference>
<dbReference type="InterPro" id="IPR003583">
    <property type="entry name" value="Hlx-hairpin-Hlx_DNA-bd_motif"/>
</dbReference>
<sequence length="197" mass="21654">MKKIFLLMFLCFLLTACKDKSDIKFEKADIETLEESSEASLEESVLETTALEEYIDVFVSGCVNNPDVYTLKKGSIINEAVKMAGGFSEGACKDYVNLAKKLEGGEHIVIPSVDEVESASFQMPVDEAKDSQGVALVNINTATKEELMCLPGIGERKADSIIEYRKSKSFSSPEDIMNISGIKEAAFNKIKDKICIN</sequence>
<feature type="domain" description="Helix-hairpin-helix DNA-binding motif class 1" evidence="1">
    <location>
        <begin position="145"/>
        <end position="164"/>
    </location>
</feature>
<dbReference type="InterPro" id="IPR010994">
    <property type="entry name" value="RuvA_2-like"/>
</dbReference>
<dbReference type="EMBL" id="LSDA01000140">
    <property type="protein sequence ID" value="KXB53563.1"/>
    <property type="molecule type" value="Genomic_DNA"/>
</dbReference>
<dbReference type="PANTHER" id="PTHR21180">
    <property type="entry name" value="ENDONUCLEASE/EXONUCLEASE/PHOSPHATASE FAMILY DOMAIN-CONTAINING PROTEIN 1"/>
    <property type="match status" value="1"/>
</dbReference>
<dbReference type="GO" id="GO:0015628">
    <property type="term" value="P:protein secretion by the type II secretion system"/>
    <property type="evidence" value="ECO:0007669"/>
    <property type="project" value="TreeGrafter"/>
</dbReference>
<dbReference type="Pfam" id="PF10531">
    <property type="entry name" value="SLBB"/>
    <property type="match status" value="1"/>
</dbReference>
<protein>
    <submittedName>
        <fullName evidence="2">ComEA protein</fullName>
    </submittedName>
</protein>
<dbReference type="GO" id="GO:0006281">
    <property type="term" value="P:DNA repair"/>
    <property type="evidence" value="ECO:0007669"/>
    <property type="project" value="InterPro"/>
</dbReference>
<dbReference type="PROSITE" id="PS51257">
    <property type="entry name" value="PROKAR_LIPOPROTEIN"/>
    <property type="match status" value="1"/>
</dbReference>
<dbReference type="GO" id="GO:0015627">
    <property type="term" value="C:type II protein secretion system complex"/>
    <property type="evidence" value="ECO:0007669"/>
    <property type="project" value="TreeGrafter"/>
</dbReference>
<proteinExistence type="predicted"/>
<dbReference type="RefSeq" id="WP_060932173.1">
    <property type="nucleotide sequence ID" value="NZ_KQ959848.1"/>
</dbReference>